<evidence type="ECO:0000313" key="3">
    <source>
        <dbReference type="Proteomes" id="UP000199150"/>
    </source>
</evidence>
<feature type="compositionally biased region" description="Basic and acidic residues" evidence="1">
    <location>
        <begin position="37"/>
        <end position="49"/>
    </location>
</feature>
<evidence type="ECO:0000313" key="2">
    <source>
        <dbReference type="EMBL" id="SCW48520.1"/>
    </source>
</evidence>
<dbReference type="InterPro" id="IPR025227">
    <property type="entry name" value="DUF4169"/>
</dbReference>
<organism evidence="2 3">
    <name type="scientific">Asticcacaulis taihuensis</name>
    <dbReference type="NCBI Taxonomy" id="260084"/>
    <lineage>
        <taxon>Bacteria</taxon>
        <taxon>Pseudomonadati</taxon>
        <taxon>Pseudomonadota</taxon>
        <taxon>Alphaproteobacteria</taxon>
        <taxon>Caulobacterales</taxon>
        <taxon>Caulobacteraceae</taxon>
        <taxon>Asticcacaulis</taxon>
    </lineage>
</organism>
<dbReference type="EMBL" id="FMTS01000001">
    <property type="protein sequence ID" value="SCW48520.1"/>
    <property type="molecule type" value="Genomic_DNA"/>
</dbReference>
<accession>A0A1G4QV54</accession>
<dbReference type="Proteomes" id="UP000199150">
    <property type="component" value="Unassembled WGS sequence"/>
</dbReference>
<name>A0A1G4QV54_9CAUL</name>
<sequence length="65" mass="7555">MADLINLNKVRKAKKKQDEKSKAEENRIVYGISTTVRKQEKLRQKRDAQKLGQKRLTTEADNKKG</sequence>
<feature type="region of interest" description="Disordered" evidence="1">
    <location>
        <begin position="37"/>
        <end position="65"/>
    </location>
</feature>
<reference evidence="3" key="1">
    <citation type="submission" date="2016-10" db="EMBL/GenBank/DDBJ databases">
        <authorList>
            <person name="Varghese N."/>
            <person name="Submissions S."/>
        </authorList>
    </citation>
    <scope>NUCLEOTIDE SEQUENCE [LARGE SCALE GENOMIC DNA]</scope>
    <source>
        <strain evidence="3">CGMCC 1.3431</strain>
    </source>
</reference>
<evidence type="ECO:0008006" key="4">
    <source>
        <dbReference type="Google" id="ProtNLM"/>
    </source>
</evidence>
<feature type="region of interest" description="Disordered" evidence="1">
    <location>
        <begin position="1"/>
        <end position="23"/>
    </location>
</feature>
<keyword evidence="3" id="KW-1185">Reference proteome</keyword>
<dbReference type="Pfam" id="PF13770">
    <property type="entry name" value="DUF4169"/>
    <property type="match status" value="1"/>
</dbReference>
<gene>
    <name evidence="2" type="ORF">SAMN02927928_1550</name>
</gene>
<feature type="compositionally biased region" description="Basic and acidic residues" evidence="1">
    <location>
        <begin position="56"/>
        <end position="65"/>
    </location>
</feature>
<dbReference type="AlphaFoldDB" id="A0A1G4QV54"/>
<protein>
    <recommendedName>
        <fullName evidence="4">DUF4169 domain-containing protein</fullName>
    </recommendedName>
</protein>
<proteinExistence type="predicted"/>
<evidence type="ECO:0000256" key="1">
    <source>
        <dbReference type="SAM" id="MobiDB-lite"/>
    </source>
</evidence>
<dbReference type="RefSeq" id="WP_090646213.1">
    <property type="nucleotide sequence ID" value="NZ_CBCRYE010000001.1"/>
</dbReference>